<evidence type="ECO:0000259" key="2">
    <source>
        <dbReference type="Pfam" id="PF13568"/>
    </source>
</evidence>
<evidence type="ECO:0000256" key="1">
    <source>
        <dbReference type="SAM" id="SignalP"/>
    </source>
</evidence>
<dbReference type="InterPro" id="IPR011250">
    <property type="entry name" value="OMP/PagP_B-barrel"/>
</dbReference>
<dbReference type="Proteomes" id="UP000217250">
    <property type="component" value="Chromosome"/>
</dbReference>
<dbReference type="Pfam" id="PF13568">
    <property type="entry name" value="OMP_b-brl_2"/>
    <property type="match status" value="1"/>
</dbReference>
<evidence type="ECO:0000313" key="3">
    <source>
        <dbReference type="EMBL" id="ATA87556.1"/>
    </source>
</evidence>
<dbReference type="EMBL" id="CP022386">
    <property type="protein sequence ID" value="ATA87556.1"/>
    <property type="molecule type" value="Genomic_DNA"/>
</dbReference>
<keyword evidence="1" id="KW-0732">Signal</keyword>
<feature type="domain" description="Outer membrane protein beta-barrel" evidence="2">
    <location>
        <begin position="18"/>
        <end position="131"/>
    </location>
</feature>
<dbReference type="OrthoDB" id="947434at2"/>
<dbReference type="SUPFAM" id="SSF56925">
    <property type="entry name" value="OMPA-like"/>
    <property type="match status" value="1"/>
</dbReference>
<evidence type="ECO:0000313" key="4">
    <source>
        <dbReference type="Proteomes" id="UP000217250"/>
    </source>
</evidence>
<reference evidence="4" key="1">
    <citation type="submission" date="2017-06" db="EMBL/GenBank/DDBJ databases">
        <title>Capnocytophaga spp. assemblies.</title>
        <authorList>
            <person name="Gulvik C.A."/>
        </authorList>
    </citation>
    <scope>NUCLEOTIDE SEQUENCE [LARGE SCALE GENOMIC DNA]</scope>
    <source>
        <strain evidence="4">H1496</strain>
    </source>
</reference>
<feature type="signal peptide" evidence="1">
    <location>
        <begin position="1"/>
        <end position="18"/>
    </location>
</feature>
<dbReference type="RefSeq" id="WP_002666197.1">
    <property type="nucleotide sequence ID" value="NZ_CAUOUD010000013.1"/>
</dbReference>
<accession>A0A250FU82</accession>
<dbReference type="KEGG" id="cgh:CGC50_10585"/>
<feature type="chain" id="PRO_5012896896" description="Outer membrane protein beta-barrel domain-containing protein" evidence="1">
    <location>
        <begin position="19"/>
        <end position="196"/>
    </location>
</feature>
<sequence length="196" mass="21730">MRIFVFLLSLLPLSTVTAQESNVRIGAKAGLSLSTFSRGFLYQQNDFSYVSSFYVGAVLGVRTDRNISGKLELMYSGQGSHYKDSYNAQYGGRYSLGYLSMGYIIHFRLLEFLYLDAGLTTDLLVKKDSKVPSPRTFDVAGLVGVEAPILPSLSLEARVKSGQGNINNYTNYYGGQAPFNTDLKNLVVQMGVIYYF</sequence>
<organism evidence="3 4">
    <name type="scientific">Capnocytophaga gingivalis</name>
    <dbReference type="NCBI Taxonomy" id="1017"/>
    <lineage>
        <taxon>Bacteria</taxon>
        <taxon>Pseudomonadati</taxon>
        <taxon>Bacteroidota</taxon>
        <taxon>Flavobacteriia</taxon>
        <taxon>Flavobacteriales</taxon>
        <taxon>Flavobacteriaceae</taxon>
        <taxon>Capnocytophaga</taxon>
    </lineage>
</organism>
<gene>
    <name evidence="3" type="ORF">CGC50_10585</name>
</gene>
<dbReference type="InterPro" id="IPR025665">
    <property type="entry name" value="Beta-barrel_OMP_2"/>
</dbReference>
<proteinExistence type="predicted"/>
<dbReference type="GeneID" id="84808997"/>
<dbReference type="AlphaFoldDB" id="A0A250FU82"/>
<name>A0A250FU82_9FLAO</name>
<protein>
    <recommendedName>
        <fullName evidence="2">Outer membrane protein beta-barrel domain-containing protein</fullName>
    </recommendedName>
</protein>